<dbReference type="InterPro" id="IPR051015">
    <property type="entry name" value="EvgA-like"/>
</dbReference>
<evidence type="ECO:0000313" key="5">
    <source>
        <dbReference type="EMBL" id="MEL0628897.1"/>
    </source>
</evidence>
<dbReference type="SUPFAM" id="SSF52172">
    <property type="entry name" value="CheY-like"/>
    <property type="match status" value="1"/>
</dbReference>
<dbReference type="Pfam" id="PF00196">
    <property type="entry name" value="GerE"/>
    <property type="match status" value="1"/>
</dbReference>
<dbReference type="PANTHER" id="PTHR45566:SF2">
    <property type="entry name" value="NARL SUBFAMILY"/>
    <property type="match status" value="1"/>
</dbReference>
<organism evidence="5 6">
    <name type="scientific">Psychromonas aquatilis</name>
    <dbReference type="NCBI Taxonomy" id="2005072"/>
    <lineage>
        <taxon>Bacteria</taxon>
        <taxon>Pseudomonadati</taxon>
        <taxon>Pseudomonadota</taxon>
        <taxon>Gammaproteobacteria</taxon>
        <taxon>Alteromonadales</taxon>
        <taxon>Psychromonadaceae</taxon>
        <taxon>Psychromonas</taxon>
    </lineage>
</organism>
<reference evidence="5 6" key="1">
    <citation type="submission" date="2024-02" db="EMBL/GenBank/DDBJ databases">
        <title>Bacteria isolated from the canopy kelp, Nereocystis luetkeana.</title>
        <authorList>
            <person name="Pfister C.A."/>
            <person name="Younker I.T."/>
            <person name="Light S.H."/>
        </authorList>
    </citation>
    <scope>NUCLEOTIDE SEQUENCE [LARGE SCALE GENOMIC DNA]</scope>
    <source>
        <strain evidence="5 6">TI.1.05</strain>
    </source>
</reference>
<feature type="domain" description="Response regulatory" evidence="4">
    <location>
        <begin position="6"/>
        <end position="122"/>
    </location>
</feature>
<dbReference type="InterPro" id="IPR016032">
    <property type="entry name" value="Sig_transdc_resp-reg_C-effctor"/>
</dbReference>
<dbReference type="Proteomes" id="UP001369082">
    <property type="component" value="Unassembled WGS sequence"/>
</dbReference>
<dbReference type="PROSITE" id="PS50110">
    <property type="entry name" value="RESPONSE_REGULATORY"/>
    <property type="match status" value="1"/>
</dbReference>
<dbReference type="SMART" id="SM00448">
    <property type="entry name" value="REC"/>
    <property type="match status" value="1"/>
</dbReference>
<dbReference type="SMART" id="SM00421">
    <property type="entry name" value="HTH_LUXR"/>
    <property type="match status" value="1"/>
</dbReference>
<proteinExistence type="predicted"/>
<accession>A0ABU9GNL1</accession>
<evidence type="ECO:0000259" key="3">
    <source>
        <dbReference type="PROSITE" id="PS50043"/>
    </source>
</evidence>
<gene>
    <name evidence="5" type="ORF">V6256_04670</name>
</gene>
<evidence type="ECO:0000256" key="2">
    <source>
        <dbReference type="PROSITE-ProRule" id="PRU00169"/>
    </source>
</evidence>
<feature type="domain" description="HTH luxR-type" evidence="3">
    <location>
        <begin position="145"/>
        <end position="210"/>
    </location>
</feature>
<keyword evidence="6" id="KW-1185">Reference proteome</keyword>
<evidence type="ECO:0000256" key="1">
    <source>
        <dbReference type="ARBA" id="ARBA00023125"/>
    </source>
</evidence>
<keyword evidence="1" id="KW-0238">DNA-binding</keyword>
<dbReference type="InterPro" id="IPR000792">
    <property type="entry name" value="Tscrpt_reg_LuxR_C"/>
</dbReference>
<keyword evidence="2" id="KW-0597">Phosphoprotein</keyword>
<dbReference type="SUPFAM" id="SSF46894">
    <property type="entry name" value="C-terminal effector domain of the bipartite response regulators"/>
    <property type="match status" value="1"/>
</dbReference>
<dbReference type="Gene3D" id="3.40.50.2300">
    <property type="match status" value="1"/>
</dbReference>
<dbReference type="CDD" id="cd06170">
    <property type="entry name" value="LuxR_C_like"/>
    <property type="match status" value="1"/>
</dbReference>
<dbReference type="PANTHER" id="PTHR45566">
    <property type="entry name" value="HTH-TYPE TRANSCRIPTIONAL REGULATOR YHJB-RELATED"/>
    <property type="match status" value="1"/>
</dbReference>
<feature type="modified residue" description="4-aspartylphosphate" evidence="2">
    <location>
        <position position="57"/>
    </location>
</feature>
<sequence length="211" mass="23427">MSNVSTVIVVDDHPLMRKGITQLLSIDPNFVVLDEATNGIEAVSMVKKQHPDMVLLDLNMKAVSGLETLKALRNDGIESKIVILTVSDAKQDVISLINNGADGYLLKDTDPEILLESLYQIQQGKVVVSENLQHYLECLGEEDNIRDKMATLTRRENQIMHEISRGLSNKEISESLNISEGTVKVHVKSLLKKLGIKSRVEAAVLFLEQPK</sequence>
<dbReference type="InterPro" id="IPR001789">
    <property type="entry name" value="Sig_transdc_resp-reg_receiver"/>
</dbReference>
<dbReference type="EMBL" id="JBAKAZ010000011">
    <property type="protein sequence ID" value="MEL0628897.1"/>
    <property type="molecule type" value="Genomic_DNA"/>
</dbReference>
<dbReference type="InterPro" id="IPR011006">
    <property type="entry name" value="CheY-like_superfamily"/>
</dbReference>
<comment type="caution">
    <text evidence="5">The sequence shown here is derived from an EMBL/GenBank/DDBJ whole genome shotgun (WGS) entry which is preliminary data.</text>
</comment>
<dbReference type="PRINTS" id="PR00038">
    <property type="entry name" value="HTHLUXR"/>
</dbReference>
<evidence type="ECO:0000313" key="6">
    <source>
        <dbReference type="Proteomes" id="UP001369082"/>
    </source>
</evidence>
<name>A0ABU9GNL1_9GAMM</name>
<dbReference type="PROSITE" id="PS50043">
    <property type="entry name" value="HTH_LUXR_2"/>
    <property type="match status" value="1"/>
</dbReference>
<evidence type="ECO:0000259" key="4">
    <source>
        <dbReference type="PROSITE" id="PS50110"/>
    </source>
</evidence>
<dbReference type="RefSeq" id="WP_341596912.1">
    <property type="nucleotide sequence ID" value="NZ_JBAKAZ010000011.1"/>
</dbReference>
<protein>
    <submittedName>
        <fullName evidence="5">Response regulator</fullName>
    </submittedName>
</protein>
<dbReference type="PROSITE" id="PS00622">
    <property type="entry name" value="HTH_LUXR_1"/>
    <property type="match status" value="1"/>
</dbReference>
<dbReference type="Pfam" id="PF00072">
    <property type="entry name" value="Response_reg"/>
    <property type="match status" value="1"/>
</dbReference>